<evidence type="ECO:0000313" key="5">
    <source>
        <dbReference type="Proteomes" id="UP000000496"/>
    </source>
</evidence>
<dbReference type="GO" id="GO:0046872">
    <property type="term" value="F:metal ion binding"/>
    <property type="evidence" value="ECO:0007669"/>
    <property type="project" value="InterPro"/>
</dbReference>
<reference evidence="4 5" key="2">
    <citation type="journal article" date="2011" name="Mol. Biol. Evol.">
        <title>Unity in variety--the pan-genome of the Chlamydiae.</title>
        <authorList>
            <person name="Collingro A."/>
            <person name="Tischler P."/>
            <person name="Weinmaier T."/>
            <person name="Penz T."/>
            <person name="Heinz E."/>
            <person name="Brunham R.C."/>
            <person name="Read T.D."/>
            <person name="Bavoil P.M."/>
            <person name="Sachse K."/>
            <person name="Kahane S."/>
            <person name="Friedman M.G."/>
            <person name="Rattei T."/>
            <person name="Myers G.S."/>
            <person name="Horn M."/>
        </authorList>
    </citation>
    <scope>NUCLEOTIDE SEQUENCE [LARGE SCALE GENOMIC DNA]</scope>
    <source>
        <strain evidence="5">ATCC VR-1471 / Z</strain>
    </source>
</reference>
<reference key="1">
    <citation type="journal article" date="2011" name="Mol. Biol. Evol.">
        <title>Unity in variety -- the pan-genome of the Chlamydiae.</title>
        <authorList>
            <person name="Collingro A."/>
            <person name="Tischler P."/>
            <person name="Weinmaier T."/>
            <person name="Penz T."/>
            <person name="Heinz E."/>
            <person name="Brunham R.C."/>
            <person name="Read T.D."/>
            <person name="Bavoil P.M."/>
            <person name="Sachse K."/>
            <person name="Kahane S."/>
            <person name="Friedman M.G."/>
            <person name="Rattei T."/>
            <person name="Myers G.S.A."/>
            <person name="Horn M."/>
        </authorList>
    </citation>
    <scope>NUCLEOTIDE SEQUENCE</scope>
    <source>
        <strain>Z</strain>
    </source>
</reference>
<dbReference type="RefSeq" id="WP_013942697.1">
    <property type="nucleotide sequence ID" value="NC_015713.1"/>
</dbReference>
<protein>
    <submittedName>
        <fullName evidence="4">Uncharacterized protein</fullName>
    </submittedName>
</protein>
<dbReference type="GO" id="GO:0030001">
    <property type="term" value="P:metal ion transport"/>
    <property type="evidence" value="ECO:0007669"/>
    <property type="project" value="InterPro"/>
</dbReference>
<comment type="similarity">
    <text evidence="1">Belongs to the bacterial solute-binding protein 9 family.</text>
</comment>
<organism evidence="4 5">
    <name type="scientific">Simkania negevensis (strain ATCC VR-1471 / DSM 27360 / Z)</name>
    <dbReference type="NCBI Taxonomy" id="331113"/>
    <lineage>
        <taxon>Bacteria</taxon>
        <taxon>Pseudomonadati</taxon>
        <taxon>Chlamydiota</taxon>
        <taxon>Chlamydiia</taxon>
        <taxon>Parachlamydiales</taxon>
        <taxon>Simkaniaceae</taxon>
        <taxon>Simkania</taxon>
    </lineage>
</organism>
<dbReference type="eggNOG" id="COG0803">
    <property type="taxonomic scope" value="Bacteria"/>
</dbReference>
<proteinExistence type="inferred from homology"/>
<keyword evidence="3" id="KW-0732">Signal</keyword>
<dbReference type="HOGENOM" id="CLU_016838_1_0_0"/>
<dbReference type="InterPro" id="IPR006127">
    <property type="entry name" value="ZnuA-like"/>
</dbReference>
<dbReference type="OrthoDB" id="9810636at2"/>
<evidence type="ECO:0000256" key="2">
    <source>
        <dbReference type="ARBA" id="ARBA00022448"/>
    </source>
</evidence>
<sequence length="300" mass="33774">MKKYFLLTLVFLSLAVALVGCRSKFEGQPGEKPSVLVSIPPYVSIVQAIAGNTVTVESVVSPGFDSHSNEITPSQAKKIQTCDLWIGVGEPYEKKLLASLREAKREVRVLQLNEIIHLISYEDDVNFVDACADVNLPDRSAHDLHFWMSPKRLVYQAQRIYEALLTMSPDHTTLYQENLKKYISDVKAVDLRISEALKPFHKKGVIVSHAFLGYLCYDYNMYQIAVECEGKSPRTQSVNRVLALAKNYDVKCVFTSPQYNNKGALLVAEKLNLKTYEVDPLDLDPLQTIQKVVDDITSTK</sequence>
<gene>
    <name evidence="4" type="ordered locus">SNE_A03530</name>
</gene>
<accession>F8L6A0</accession>
<dbReference type="Pfam" id="PF01297">
    <property type="entry name" value="ZnuA"/>
    <property type="match status" value="1"/>
</dbReference>
<name>F8L6A0_SIMNZ</name>
<dbReference type="Proteomes" id="UP000000496">
    <property type="component" value="Chromosome gsn.131"/>
</dbReference>
<dbReference type="SUPFAM" id="SSF53807">
    <property type="entry name" value="Helical backbone' metal receptor"/>
    <property type="match status" value="1"/>
</dbReference>
<dbReference type="KEGG" id="sng:SNE_A03530"/>
<dbReference type="STRING" id="331113.SNE_A03530"/>
<evidence type="ECO:0000313" key="4">
    <source>
        <dbReference type="EMBL" id="CCB88230.1"/>
    </source>
</evidence>
<evidence type="ECO:0000256" key="1">
    <source>
        <dbReference type="ARBA" id="ARBA00011028"/>
    </source>
</evidence>
<dbReference type="PROSITE" id="PS51257">
    <property type="entry name" value="PROKAR_LIPOPROTEIN"/>
    <property type="match status" value="1"/>
</dbReference>
<dbReference type="Gene3D" id="3.40.50.1980">
    <property type="entry name" value="Nitrogenase molybdenum iron protein domain"/>
    <property type="match status" value="2"/>
</dbReference>
<dbReference type="AlphaFoldDB" id="F8L6A0"/>
<keyword evidence="2" id="KW-0813">Transport</keyword>
<evidence type="ECO:0000256" key="3">
    <source>
        <dbReference type="ARBA" id="ARBA00022729"/>
    </source>
</evidence>
<dbReference type="EMBL" id="FR872582">
    <property type="protein sequence ID" value="CCB88230.1"/>
    <property type="molecule type" value="Genomic_DNA"/>
</dbReference>
<dbReference type="InterPro" id="IPR050492">
    <property type="entry name" value="Bact_metal-bind_prot9"/>
</dbReference>
<dbReference type="PANTHER" id="PTHR42953:SF3">
    <property type="entry name" value="HIGH-AFFINITY ZINC UPTAKE SYSTEM PROTEIN ZNUA"/>
    <property type="match status" value="1"/>
</dbReference>
<dbReference type="PANTHER" id="PTHR42953">
    <property type="entry name" value="HIGH-AFFINITY ZINC UPTAKE SYSTEM PROTEIN ZNUA-RELATED"/>
    <property type="match status" value="1"/>
</dbReference>
<keyword evidence="5" id="KW-1185">Reference proteome</keyword>